<dbReference type="InterPro" id="IPR036249">
    <property type="entry name" value="Thioredoxin-like_sf"/>
</dbReference>
<dbReference type="SUPFAM" id="SSF52833">
    <property type="entry name" value="Thioredoxin-like"/>
    <property type="match status" value="1"/>
</dbReference>
<evidence type="ECO:0000259" key="8">
    <source>
        <dbReference type="Pfam" id="PF10411"/>
    </source>
</evidence>
<dbReference type="Pfam" id="PF13098">
    <property type="entry name" value="Thioredoxin_2"/>
    <property type="match status" value="1"/>
</dbReference>
<evidence type="ECO:0000256" key="5">
    <source>
        <dbReference type="ARBA" id="ARBA00023157"/>
    </source>
</evidence>
<protein>
    <recommendedName>
        <fullName evidence="7">Thiol:disulfide interchange protein</fullName>
    </recommendedName>
</protein>
<feature type="signal peptide" evidence="7">
    <location>
        <begin position="1"/>
        <end position="25"/>
    </location>
</feature>
<dbReference type="InterPro" id="IPR033954">
    <property type="entry name" value="DiS-bond_Isoase_DsbC/G"/>
</dbReference>
<keyword evidence="6 7" id="KW-0676">Redox-active center</keyword>
<dbReference type="RefSeq" id="WP_230369003.1">
    <property type="nucleotide sequence ID" value="NZ_WLYX01000001.1"/>
</dbReference>
<dbReference type="PROSITE" id="PS51257">
    <property type="entry name" value="PROKAR_LIPOPROTEIN"/>
    <property type="match status" value="1"/>
</dbReference>
<sequence length="243" mass="26877">MNATLKSLAMAASLLLSMAACTANAETNISDVKKAFQARFPNRQVDSVRTTPVKGLFEVVVKGKQIVYVDEKVDYVLVGDLVDAVKKESLTEKRTAELNTLKWDSLPLQYAFKEVRGNGARKMAVFTDPDCPFCRQLERESLPGVTNVTIYTFLFPLSELHPDAMHKAKQIWCSKDRAATWTAYMRDGKPLTGRDNCNTPLDKIQALGKQLGITGTPALVFANGRVVPGAIEQEQIEQLLNAK</sequence>
<keyword evidence="11" id="KW-1185">Reference proteome</keyword>
<comment type="function">
    <text evidence="7">Required for disulfide bond formation in some periplasmic proteins. Acts by transferring its disulfide bond to other proteins and is reduced in the process.</text>
</comment>
<keyword evidence="3 7" id="KW-0732">Signal</keyword>
<dbReference type="InterPro" id="IPR009094">
    <property type="entry name" value="DiS-bond_isomerase_DsbC/G_N_sf"/>
</dbReference>
<evidence type="ECO:0000259" key="9">
    <source>
        <dbReference type="Pfam" id="PF13098"/>
    </source>
</evidence>
<evidence type="ECO:0000256" key="4">
    <source>
        <dbReference type="ARBA" id="ARBA00022764"/>
    </source>
</evidence>
<keyword evidence="5" id="KW-1015">Disulfide bond</keyword>
<dbReference type="Gene3D" id="3.10.450.70">
    <property type="entry name" value="Disulphide bond isomerase, DsbC/G, N-terminal"/>
    <property type="match status" value="1"/>
</dbReference>
<feature type="domain" description="Thioredoxin-like fold" evidence="9">
    <location>
        <begin position="116"/>
        <end position="240"/>
    </location>
</feature>
<evidence type="ECO:0000256" key="7">
    <source>
        <dbReference type="RuleBase" id="RU364038"/>
    </source>
</evidence>
<organism evidence="10 11">
    <name type="scientific">Paludibacterium denitrificans</name>
    <dbReference type="NCBI Taxonomy" id="2675226"/>
    <lineage>
        <taxon>Bacteria</taxon>
        <taxon>Pseudomonadati</taxon>
        <taxon>Pseudomonadota</taxon>
        <taxon>Betaproteobacteria</taxon>
        <taxon>Neisseriales</taxon>
        <taxon>Chromobacteriaceae</taxon>
        <taxon>Paludibacterium</taxon>
    </lineage>
</organism>
<dbReference type="EMBL" id="WLYX01000001">
    <property type="protein sequence ID" value="MTD32566.1"/>
    <property type="molecule type" value="Genomic_DNA"/>
</dbReference>
<dbReference type="CDD" id="cd03020">
    <property type="entry name" value="DsbA_DsbC_DsbG"/>
    <property type="match status" value="1"/>
</dbReference>
<evidence type="ECO:0000313" key="11">
    <source>
        <dbReference type="Proteomes" id="UP000446658"/>
    </source>
</evidence>
<reference evidence="10 11" key="1">
    <citation type="submission" date="2019-11" db="EMBL/GenBank/DDBJ databases">
        <title>Draft genome sequence of Paludibacterium sp. dN18-1.</title>
        <authorList>
            <person name="Im W.-T."/>
        </authorList>
    </citation>
    <scope>NUCLEOTIDE SEQUENCE [LARGE SCALE GENOMIC DNA]</scope>
    <source>
        <strain evidence="11">dN 18-1</strain>
    </source>
</reference>
<dbReference type="Proteomes" id="UP000446658">
    <property type="component" value="Unassembled WGS sequence"/>
</dbReference>
<evidence type="ECO:0000256" key="2">
    <source>
        <dbReference type="ARBA" id="ARBA00009813"/>
    </source>
</evidence>
<accession>A0A844G869</accession>
<dbReference type="PANTHER" id="PTHR35272">
    <property type="entry name" value="THIOL:DISULFIDE INTERCHANGE PROTEIN DSBC-RELATED"/>
    <property type="match status" value="1"/>
</dbReference>
<evidence type="ECO:0000256" key="1">
    <source>
        <dbReference type="ARBA" id="ARBA00004418"/>
    </source>
</evidence>
<dbReference type="InterPro" id="IPR051470">
    <property type="entry name" value="Thiol:disulfide_interchange"/>
</dbReference>
<keyword evidence="4 7" id="KW-0574">Periplasm</keyword>
<feature type="domain" description="Disulphide bond isomerase DsbC/G N-terminal" evidence="8">
    <location>
        <begin position="24"/>
        <end position="92"/>
    </location>
</feature>
<proteinExistence type="inferred from homology"/>
<name>A0A844G869_9NEIS</name>
<feature type="chain" id="PRO_5033111298" description="Thiol:disulfide interchange protein" evidence="7">
    <location>
        <begin position="26"/>
        <end position="243"/>
    </location>
</feature>
<dbReference type="AlphaFoldDB" id="A0A844G869"/>
<comment type="caution">
    <text evidence="10">The sequence shown here is derived from an EMBL/GenBank/DDBJ whole genome shotgun (WGS) entry which is preliminary data.</text>
</comment>
<dbReference type="InterPro" id="IPR018950">
    <property type="entry name" value="DiS-bond_isomerase_DsbC/G_N"/>
</dbReference>
<dbReference type="Pfam" id="PF10411">
    <property type="entry name" value="DsbC_N"/>
    <property type="match status" value="1"/>
</dbReference>
<evidence type="ECO:0000313" key="10">
    <source>
        <dbReference type="EMBL" id="MTD32566.1"/>
    </source>
</evidence>
<dbReference type="PANTHER" id="PTHR35272:SF3">
    <property type="entry name" value="THIOL:DISULFIDE INTERCHANGE PROTEIN DSBC"/>
    <property type="match status" value="1"/>
</dbReference>
<comment type="similarity">
    <text evidence="2 7">Belongs to the thioredoxin family. DsbC subfamily.</text>
</comment>
<evidence type="ECO:0000256" key="6">
    <source>
        <dbReference type="ARBA" id="ARBA00023284"/>
    </source>
</evidence>
<dbReference type="InterPro" id="IPR012336">
    <property type="entry name" value="Thioredoxin-like_fold"/>
</dbReference>
<dbReference type="Gene3D" id="3.40.30.10">
    <property type="entry name" value="Glutaredoxin"/>
    <property type="match status" value="1"/>
</dbReference>
<dbReference type="SUPFAM" id="SSF54423">
    <property type="entry name" value="DsbC/DsbG N-terminal domain-like"/>
    <property type="match status" value="1"/>
</dbReference>
<evidence type="ECO:0000256" key="3">
    <source>
        <dbReference type="ARBA" id="ARBA00022729"/>
    </source>
</evidence>
<gene>
    <name evidence="10" type="ORF">GKE73_02330</name>
</gene>
<comment type="subcellular location">
    <subcellularLocation>
        <location evidence="1 7">Periplasm</location>
    </subcellularLocation>
</comment>
<dbReference type="GO" id="GO:0042597">
    <property type="term" value="C:periplasmic space"/>
    <property type="evidence" value="ECO:0007669"/>
    <property type="project" value="UniProtKB-SubCell"/>
</dbReference>